<evidence type="ECO:0000256" key="5">
    <source>
        <dbReference type="ARBA" id="ARBA00022692"/>
    </source>
</evidence>
<dbReference type="NCBIfam" id="TIGR00739">
    <property type="entry name" value="yajC"/>
    <property type="match status" value="1"/>
</dbReference>
<evidence type="ECO:0000256" key="2">
    <source>
        <dbReference type="ARBA" id="ARBA00006742"/>
    </source>
</evidence>
<dbReference type="PATRIC" id="fig|1286171.3.peg.917"/>
<evidence type="ECO:0000256" key="4">
    <source>
        <dbReference type="ARBA" id="ARBA00022475"/>
    </source>
</evidence>
<dbReference type="AlphaFoldDB" id="W8U5R0"/>
<proteinExistence type="inferred from homology"/>
<comment type="subcellular location">
    <subcellularLocation>
        <location evidence="1">Cell membrane</location>
        <topology evidence="1">Single-pass membrane protein</topology>
    </subcellularLocation>
</comment>
<evidence type="ECO:0000313" key="12">
    <source>
        <dbReference type="Proteomes" id="UP000019591"/>
    </source>
</evidence>
<dbReference type="Pfam" id="PF02699">
    <property type="entry name" value="YajC"/>
    <property type="match status" value="1"/>
</dbReference>
<gene>
    <name evidence="11" type="ORF">EAL2_c09670</name>
</gene>
<dbReference type="eggNOG" id="COG1862">
    <property type="taxonomic scope" value="Bacteria"/>
</dbReference>
<keyword evidence="6" id="KW-0653">Protein transport</keyword>
<dbReference type="PRINTS" id="PR01853">
    <property type="entry name" value="YAJCTRNLCASE"/>
</dbReference>
<keyword evidence="8" id="KW-0811">Translocation</keyword>
<evidence type="ECO:0000313" key="11">
    <source>
        <dbReference type="EMBL" id="AHM56266.1"/>
    </source>
</evidence>
<dbReference type="HOGENOM" id="CLU_116157_5_0_9"/>
<feature type="transmembrane region" description="Helical" evidence="10">
    <location>
        <begin position="6"/>
        <end position="22"/>
    </location>
</feature>
<keyword evidence="4" id="KW-1003">Cell membrane</keyword>
<keyword evidence="9 10" id="KW-0472">Membrane</keyword>
<sequence>MQQLQALIFPLALLAFFYFFLIKPQQKRQKEITMLRENLRIGDLVVTIGGIEGTIVQVREDSVVLEIEPDGLKLTFERWAIGKLKEVKSDTEVE</sequence>
<evidence type="ECO:0000256" key="8">
    <source>
        <dbReference type="ARBA" id="ARBA00023010"/>
    </source>
</evidence>
<evidence type="ECO:0000256" key="3">
    <source>
        <dbReference type="ARBA" id="ARBA00022448"/>
    </source>
</evidence>
<reference evidence="11 12" key="1">
    <citation type="journal article" date="2014" name="Genome Announc.">
        <title>Complete Genome Sequence of Amino Acid-Utilizing Eubacterium acidaminophilum al-2 (DSM 3953).</title>
        <authorList>
            <person name="Poehlein A."/>
            <person name="Andreesen J.R."/>
            <person name="Daniel R."/>
        </authorList>
    </citation>
    <scope>NUCLEOTIDE SEQUENCE [LARGE SCALE GENOMIC DNA]</scope>
    <source>
        <strain evidence="11 12">DSM 3953</strain>
    </source>
</reference>
<evidence type="ECO:0000256" key="10">
    <source>
        <dbReference type="SAM" id="Phobius"/>
    </source>
</evidence>
<dbReference type="KEGG" id="eac:EAL2_c09670"/>
<dbReference type="PANTHER" id="PTHR33909">
    <property type="entry name" value="SEC TRANSLOCON ACCESSORY COMPLEX SUBUNIT YAJC"/>
    <property type="match status" value="1"/>
</dbReference>
<dbReference type="GO" id="GO:0015031">
    <property type="term" value="P:protein transport"/>
    <property type="evidence" value="ECO:0007669"/>
    <property type="project" value="UniProtKB-KW"/>
</dbReference>
<dbReference type="InterPro" id="IPR003849">
    <property type="entry name" value="Preprotein_translocase_YajC"/>
</dbReference>
<dbReference type="OrthoDB" id="9800132at2"/>
<evidence type="ECO:0008006" key="13">
    <source>
        <dbReference type="Google" id="ProtNLM"/>
    </source>
</evidence>
<organism evidence="11 12">
    <name type="scientific">Peptoclostridium acidaminophilum DSM 3953</name>
    <dbReference type="NCBI Taxonomy" id="1286171"/>
    <lineage>
        <taxon>Bacteria</taxon>
        <taxon>Bacillati</taxon>
        <taxon>Bacillota</taxon>
        <taxon>Clostridia</taxon>
        <taxon>Peptostreptococcales</taxon>
        <taxon>Peptoclostridiaceae</taxon>
        <taxon>Peptoclostridium</taxon>
    </lineage>
</organism>
<dbReference type="SMART" id="SM01323">
    <property type="entry name" value="YajC"/>
    <property type="match status" value="1"/>
</dbReference>
<dbReference type="Proteomes" id="UP000019591">
    <property type="component" value="Chromosome"/>
</dbReference>
<keyword evidence="5 10" id="KW-0812">Transmembrane</keyword>
<dbReference type="GO" id="GO:0005886">
    <property type="term" value="C:plasma membrane"/>
    <property type="evidence" value="ECO:0007669"/>
    <property type="project" value="UniProtKB-SubCell"/>
</dbReference>
<keyword evidence="3" id="KW-0813">Transport</keyword>
<evidence type="ECO:0000256" key="1">
    <source>
        <dbReference type="ARBA" id="ARBA00004162"/>
    </source>
</evidence>
<evidence type="ECO:0000256" key="9">
    <source>
        <dbReference type="ARBA" id="ARBA00023136"/>
    </source>
</evidence>
<keyword evidence="12" id="KW-1185">Reference proteome</keyword>
<dbReference type="EMBL" id="CP007452">
    <property type="protein sequence ID" value="AHM56266.1"/>
    <property type="molecule type" value="Genomic_DNA"/>
</dbReference>
<keyword evidence="7 10" id="KW-1133">Transmembrane helix</keyword>
<name>W8U5R0_PEPAC</name>
<dbReference type="STRING" id="1286171.EAL2_c09670"/>
<protein>
    <recommendedName>
        <fullName evidence="13">Preprotein translocase subunit YajC</fullName>
    </recommendedName>
</protein>
<evidence type="ECO:0000256" key="7">
    <source>
        <dbReference type="ARBA" id="ARBA00022989"/>
    </source>
</evidence>
<evidence type="ECO:0000256" key="6">
    <source>
        <dbReference type="ARBA" id="ARBA00022927"/>
    </source>
</evidence>
<dbReference type="RefSeq" id="WP_025435279.1">
    <property type="nucleotide sequence ID" value="NZ_CP007452.1"/>
</dbReference>
<comment type="similarity">
    <text evidence="2">Belongs to the YajC family.</text>
</comment>
<dbReference type="PANTHER" id="PTHR33909:SF1">
    <property type="entry name" value="SEC TRANSLOCON ACCESSORY COMPLEX SUBUNIT YAJC"/>
    <property type="match status" value="1"/>
</dbReference>
<accession>W8U5R0</accession>